<keyword evidence="7" id="KW-1185">Reference proteome</keyword>
<gene>
    <name evidence="6" type="primary">PPAF2-L10</name>
    <name evidence="6" type="ORF">Hamer_G020339</name>
</gene>
<dbReference type="InterPro" id="IPR018114">
    <property type="entry name" value="TRYPSIN_HIS"/>
</dbReference>
<dbReference type="GO" id="GO:0006508">
    <property type="term" value="P:proteolysis"/>
    <property type="evidence" value="ECO:0007669"/>
    <property type="project" value="InterPro"/>
</dbReference>
<dbReference type="AlphaFoldDB" id="A0A8J5THV3"/>
<dbReference type="FunFam" id="2.40.10.10:FF:000038">
    <property type="entry name" value="Serine protease"/>
    <property type="match status" value="1"/>
</dbReference>
<dbReference type="PANTHER" id="PTHR24258:SF142">
    <property type="entry name" value="PEPTIDASE S1 DOMAIN-CONTAINING PROTEIN"/>
    <property type="match status" value="1"/>
</dbReference>
<dbReference type="PROSITE" id="PS50240">
    <property type="entry name" value="TRYPSIN_DOM"/>
    <property type="match status" value="1"/>
</dbReference>
<protein>
    <submittedName>
        <fullName evidence="6">Phenoloxidase-activating factor 2-like 10</fullName>
    </submittedName>
</protein>
<comment type="caution">
    <text evidence="6">The sequence shown here is derived from an EMBL/GenBank/DDBJ whole genome shotgun (WGS) entry which is preliminary data.</text>
</comment>
<dbReference type="PROSITE" id="PS00134">
    <property type="entry name" value="TRYPSIN_HIS"/>
    <property type="match status" value="1"/>
</dbReference>
<dbReference type="SUPFAM" id="SSF50494">
    <property type="entry name" value="Trypsin-like serine proteases"/>
    <property type="match status" value="1"/>
</dbReference>
<dbReference type="GO" id="GO:0005576">
    <property type="term" value="C:extracellular region"/>
    <property type="evidence" value="ECO:0007669"/>
    <property type="project" value="UniProtKB-SubCell"/>
</dbReference>
<organism evidence="6 7">
    <name type="scientific">Homarus americanus</name>
    <name type="common">American lobster</name>
    <dbReference type="NCBI Taxonomy" id="6706"/>
    <lineage>
        <taxon>Eukaryota</taxon>
        <taxon>Metazoa</taxon>
        <taxon>Ecdysozoa</taxon>
        <taxon>Arthropoda</taxon>
        <taxon>Crustacea</taxon>
        <taxon>Multicrustacea</taxon>
        <taxon>Malacostraca</taxon>
        <taxon>Eumalacostraca</taxon>
        <taxon>Eucarida</taxon>
        <taxon>Decapoda</taxon>
        <taxon>Pleocyemata</taxon>
        <taxon>Astacidea</taxon>
        <taxon>Nephropoidea</taxon>
        <taxon>Nephropidae</taxon>
        <taxon>Homarus</taxon>
    </lineage>
</organism>
<dbReference type="EMBL" id="JAHLQT010011048">
    <property type="protein sequence ID" value="KAG7172457.1"/>
    <property type="molecule type" value="Genomic_DNA"/>
</dbReference>
<dbReference type="InterPro" id="IPR001254">
    <property type="entry name" value="Trypsin_dom"/>
</dbReference>
<evidence type="ECO:0000313" key="7">
    <source>
        <dbReference type="Proteomes" id="UP000747542"/>
    </source>
</evidence>
<dbReference type="CDD" id="cd00190">
    <property type="entry name" value="Tryp_SPc"/>
    <property type="match status" value="1"/>
</dbReference>
<accession>A0A8J5THV3</accession>
<reference evidence="6" key="1">
    <citation type="journal article" date="2021" name="Sci. Adv.">
        <title>The American lobster genome reveals insights on longevity, neural, and immune adaptations.</title>
        <authorList>
            <person name="Polinski J.M."/>
            <person name="Zimin A.V."/>
            <person name="Clark K.F."/>
            <person name="Kohn A.B."/>
            <person name="Sadowski N."/>
            <person name="Timp W."/>
            <person name="Ptitsyn A."/>
            <person name="Khanna P."/>
            <person name="Romanova D.Y."/>
            <person name="Williams P."/>
            <person name="Greenwood S.J."/>
            <person name="Moroz L.L."/>
            <person name="Walt D.R."/>
            <person name="Bodnar A.G."/>
        </authorList>
    </citation>
    <scope>NUCLEOTIDE SEQUENCE</scope>
    <source>
        <strain evidence="6">GMGI-L3</strain>
    </source>
</reference>
<dbReference type="InterPro" id="IPR009003">
    <property type="entry name" value="Peptidase_S1_PA"/>
</dbReference>
<dbReference type="PRINTS" id="PR00722">
    <property type="entry name" value="CHYMOTRYPSIN"/>
</dbReference>
<evidence type="ECO:0000256" key="1">
    <source>
        <dbReference type="ARBA" id="ARBA00004613"/>
    </source>
</evidence>
<feature type="compositionally biased region" description="Basic and acidic residues" evidence="4">
    <location>
        <begin position="112"/>
        <end position="123"/>
    </location>
</feature>
<name>A0A8J5THV3_HOMAM</name>
<dbReference type="InterPro" id="IPR001314">
    <property type="entry name" value="Peptidase_S1A"/>
</dbReference>
<keyword evidence="3" id="KW-1015">Disulfide bond</keyword>
<feature type="domain" description="Peptidase S1" evidence="5">
    <location>
        <begin position="561"/>
        <end position="812"/>
    </location>
</feature>
<comment type="subcellular location">
    <subcellularLocation>
        <location evidence="1">Secreted</location>
    </subcellularLocation>
</comment>
<dbReference type="Gene3D" id="2.40.10.10">
    <property type="entry name" value="Trypsin-like serine proteases"/>
    <property type="match status" value="1"/>
</dbReference>
<feature type="compositionally biased region" description="Low complexity" evidence="4">
    <location>
        <begin position="83"/>
        <end position="99"/>
    </location>
</feature>
<evidence type="ECO:0000259" key="5">
    <source>
        <dbReference type="PROSITE" id="PS50240"/>
    </source>
</evidence>
<feature type="region of interest" description="Disordered" evidence="4">
    <location>
        <begin position="83"/>
        <end position="123"/>
    </location>
</feature>
<evidence type="ECO:0000313" key="6">
    <source>
        <dbReference type="EMBL" id="KAG7172457.1"/>
    </source>
</evidence>
<dbReference type="InterPro" id="IPR043504">
    <property type="entry name" value="Peptidase_S1_PA_chymotrypsin"/>
</dbReference>
<dbReference type="Pfam" id="PF00089">
    <property type="entry name" value="Trypsin"/>
    <property type="match status" value="1"/>
</dbReference>
<evidence type="ECO:0000256" key="2">
    <source>
        <dbReference type="ARBA" id="ARBA00022525"/>
    </source>
</evidence>
<dbReference type="PANTHER" id="PTHR24258">
    <property type="entry name" value="SERINE PROTEASE-RELATED"/>
    <property type="match status" value="1"/>
</dbReference>
<sequence length="816" mass="88113">MKVKEEQAAECTSRSHLTSLCVLLTYYYQSQKKMMMGITLNVCLKFIMCSGVWRPLLFLLGVEALLTAGVHANDDWSWGEDSPQVSLTSTVSTSPSPSDADVDQESLVESDIPNKDDVEPQEVEGRNARFLGLGERICALGIGALCKKKYPSAVESHYQAPSTSTYASLPYDVDHSQHNTFLPPVQGSHIGFKPFFIPPKPFVDPSNLNPSHDIIQPHNHPKQPRPTYAAPKPTYGVPTPTYAAPKPTYGVPTPTYAAPKPTYGAPTPTYAAPKPTYGVPTPTYAAPKPTYGAPTPTYAAPKPTYGVPTPTYTDGQVTPTSVVQHLHTHTHIYQGVGDADVSPAGTQVAVSGISVVPPVTIQETTDVHGPSPHLPVHGPSPHLPVQRPSPHLPVHGPSPHLPGNIVEVETPPYFEDCQCVLASACAVYDIIPRNGQVDISALIDARSRGSDILSNATDVEDEVTTTVAPDDEVTSQNSTNLEDAAAVTDTDDDSRVRRDTLGAAHLHHPATHSDTFPQQQQLGGYTPGVSDCGANYVCCRTPVSPQPRQQLSCGRRHSSGVLGRVKTPQYVKGNTEFGEYPWHVAILKPNDDYVCGGALIDDQHVLTAAHCVDGLTHQPLKVRLGDWDVYGPTEFYNHLEFEAELVVVHPEYYGGNLRNDIAVIKMNRYVDLQSNPHISPVCLPDSYSSFVGQRCHSTGWGKDAFGSEGEYQTILQEVEVPVVDHYQCQQALRSTRLGPSFNLPQGMLCAGGEEGRDTCQGDGGGPLVCSGPEGRFQLAGLVSWGVGCGQPGVPGVYVDVAYYLEWLHQVGVTIAH</sequence>
<keyword evidence="2" id="KW-0964">Secreted</keyword>
<dbReference type="GO" id="GO:0004252">
    <property type="term" value="F:serine-type endopeptidase activity"/>
    <property type="evidence" value="ECO:0007669"/>
    <property type="project" value="InterPro"/>
</dbReference>
<evidence type="ECO:0000256" key="3">
    <source>
        <dbReference type="ARBA" id="ARBA00023157"/>
    </source>
</evidence>
<proteinExistence type="predicted"/>
<dbReference type="Proteomes" id="UP000747542">
    <property type="component" value="Unassembled WGS sequence"/>
</dbReference>
<evidence type="ECO:0000256" key="4">
    <source>
        <dbReference type="SAM" id="MobiDB-lite"/>
    </source>
</evidence>
<feature type="region of interest" description="Disordered" evidence="4">
    <location>
        <begin position="470"/>
        <end position="493"/>
    </location>
</feature>
<dbReference type="SMART" id="SM00020">
    <property type="entry name" value="Tryp_SPc"/>
    <property type="match status" value="1"/>
</dbReference>